<dbReference type="Proteomes" id="UP000176648">
    <property type="component" value="Unassembled WGS sequence"/>
</dbReference>
<evidence type="ECO:0000313" key="2">
    <source>
        <dbReference type="Proteomes" id="UP000176648"/>
    </source>
</evidence>
<dbReference type="AlphaFoldDB" id="A0A1G2C5S2"/>
<dbReference type="STRING" id="1798644.A2122_00320"/>
<comment type="caution">
    <text evidence="1">The sequence shown here is derived from an EMBL/GenBank/DDBJ whole genome shotgun (WGS) entry which is preliminary data.</text>
</comment>
<proteinExistence type="predicted"/>
<protein>
    <submittedName>
        <fullName evidence="1">Uncharacterized protein</fullName>
    </submittedName>
</protein>
<dbReference type="EMBL" id="MHKU01000023">
    <property type="protein sequence ID" value="OGY96754.1"/>
    <property type="molecule type" value="Genomic_DNA"/>
</dbReference>
<gene>
    <name evidence="1" type="ORF">A2122_00320</name>
</gene>
<sequence>MSISEEKICQNCKSSFVIEPDDFVFYEKINVPPPTFCPECRYIRRLRDRNEYNLYRRKCDATGKSIISIYRPDVPFPVYEQEYWKSDSWDPKSYGRDFDFGRLFFEQYEELRRVVPHLAMVNSNSPNSEFTNQSQNNKDCYMLFTSDSCEKCMYGSWQEGSYFLSDCYMAQKSEFCYECVNITKCSRCLWSYDCSGCVSAYFSSDCRGCSNCFGCVGLRNKQYHWFNENIGKEEYEKRLKELTWNRKFIRETKEKASKFRSNIPVKFYHGTRAQNSSGDYIENTERARLVFNCRDHKDTAYMQDAWRQNEDCRDCTEIIIGQLSYEIQGVDTPHRTIVARSCLNTITDSCYCDMCFGVRNCFGCFGLKKGEYCILNKQYSKEAYMELKKKIVDHMKKTNEWGEYFPADVSPFAYNESMAQDYFPLTKEEAIKKGFSWRERPEANYDVTMTSEKLPPTITDTTDAILEHVIHCKTQESEEEKTKNPLCAVVFRVVPLELALYRKLGMPVPEYCFPCRRTARFTLRNPRRLYRRQCECLSTVKSTGYKNTAKHFHGEEHCPNEFETSYAQNRQEVVYCEQCYQAEAA</sequence>
<evidence type="ECO:0000313" key="1">
    <source>
        <dbReference type="EMBL" id="OGY96754.1"/>
    </source>
</evidence>
<organism evidence="1 2">
    <name type="scientific">Candidatus Liptonbacteria bacterium GWB1_49_6</name>
    <dbReference type="NCBI Taxonomy" id="1798644"/>
    <lineage>
        <taxon>Bacteria</taxon>
        <taxon>Candidatus Liptoniibacteriota</taxon>
    </lineage>
</organism>
<accession>A0A1G2C5S2</accession>
<name>A0A1G2C5S2_9BACT</name>
<reference evidence="1 2" key="1">
    <citation type="journal article" date="2016" name="Nat. Commun.">
        <title>Thousands of microbial genomes shed light on interconnected biogeochemical processes in an aquifer system.</title>
        <authorList>
            <person name="Anantharaman K."/>
            <person name="Brown C.T."/>
            <person name="Hug L.A."/>
            <person name="Sharon I."/>
            <person name="Castelle C.J."/>
            <person name="Probst A.J."/>
            <person name="Thomas B.C."/>
            <person name="Singh A."/>
            <person name="Wilkins M.J."/>
            <person name="Karaoz U."/>
            <person name="Brodie E.L."/>
            <person name="Williams K.H."/>
            <person name="Hubbard S.S."/>
            <person name="Banfield J.F."/>
        </authorList>
    </citation>
    <scope>NUCLEOTIDE SEQUENCE [LARGE SCALE GENOMIC DNA]</scope>
</reference>